<evidence type="ECO:0000256" key="9">
    <source>
        <dbReference type="SAM" id="MobiDB-lite"/>
    </source>
</evidence>
<reference evidence="11" key="1">
    <citation type="submission" date="2022-12" db="EMBL/GenBank/DDBJ databases">
        <authorList>
            <person name="Alioto T."/>
            <person name="Alioto T."/>
            <person name="Gomez Garrido J."/>
        </authorList>
    </citation>
    <scope>NUCLEOTIDE SEQUENCE</scope>
</reference>
<keyword evidence="3" id="KW-0805">Transcription regulation</keyword>
<evidence type="ECO:0000259" key="10">
    <source>
        <dbReference type="PROSITE" id="PS00434"/>
    </source>
</evidence>
<keyword evidence="6" id="KW-0804">Transcription</keyword>
<organism evidence="11 12">
    <name type="scientific">Podarcis lilfordi</name>
    <name type="common">Lilford's wall lizard</name>
    <dbReference type="NCBI Taxonomy" id="74358"/>
    <lineage>
        <taxon>Eukaryota</taxon>
        <taxon>Metazoa</taxon>
        <taxon>Chordata</taxon>
        <taxon>Craniata</taxon>
        <taxon>Vertebrata</taxon>
        <taxon>Euteleostomi</taxon>
        <taxon>Lepidosauria</taxon>
        <taxon>Squamata</taxon>
        <taxon>Bifurcata</taxon>
        <taxon>Unidentata</taxon>
        <taxon>Episquamata</taxon>
        <taxon>Laterata</taxon>
        <taxon>Lacertibaenia</taxon>
        <taxon>Lacertidae</taxon>
        <taxon>Podarcis</taxon>
    </lineage>
</organism>
<comment type="similarity">
    <text evidence="2 8">Belongs to the HSF family.</text>
</comment>
<feature type="domain" description="HSF-type DNA-binding" evidence="10">
    <location>
        <begin position="39"/>
        <end position="63"/>
    </location>
</feature>
<dbReference type="InterPro" id="IPR036390">
    <property type="entry name" value="WH_DNA-bd_sf"/>
</dbReference>
<evidence type="ECO:0000256" key="4">
    <source>
        <dbReference type="ARBA" id="ARBA00023016"/>
    </source>
</evidence>
<evidence type="ECO:0000256" key="6">
    <source>
        <dbReference type="ARBA" id="ARBA00023163"/>
    </source>
</evidence>
<evidence type="ECO:0000256" key="2">
    <source>
        <dbReference type="ARBA" id="ARBA00006403"/>
    </source>
</evidence>
<accession>A0AA35LDG9</accession>
<dbReference type="SMART" id="SM00415">
    <property type="entry name" value="HSF"/>
    <property type="match status" value="1"/>
</dbReference>
<dbReference type="GO" id="GO:0043565">
    <property type="term" value="F:sequence-specific DNA binding"/>
    <property type="evidence" value="ECO:0007669"/>
    <property type="project" value="InterPro"/>
</dbReference>
<dbReference type="PANTHER" id="PTHR10015:SF454">
    <property type="entry name" value="HEAT SHOCK FACTOR PROTEIN 3"/>
    <property type="match status" value="1"/>
</dbReference>
<evidence type="ECO:0000256" key="3">
    <source>
        <dbReference type="ARBA" id="ARBA00023015"/>
    </source>
</evidence>
<protein>
    <submittedName>
        <fullName evidence="11">Shock factor 3-like isoform X2</fullName>
    </submittedName>
</protein>
<dbReference type="SUPFAM" id="SSF46785">
    <property type="entry name" value="Winged helix' DNA-binding domain"/>
    <property type="match status" value="1"/>
</dbReference>
<gene>
    <name evidence="11" type="ORF">PODLI_1B029465</name>
</gene>
<feature type="region of interest" description="Disordered" evidence="9">
    <location>
        <begin position="1"/>
        <end position="23"/>
    </location>
</feature>
<dbReference type="FunFam" id="1.10.10.10:FF:000027">
    <property type="entry name" value="Heat shock transcription factor 1"/>
    <property type="match status" value="1"/>
</dbReference>
<dbReference type="Gene3D" id="1.10.10.10">
    <property type="entry name" value="Winged helix-like DNA-binding domain superfamily/Winged helix DNA-binding domain"/>
    <property type="match status" value="1"/>
</dbReference>
<evidence type="ECO:0000313" key="11">
    <source>
        <dbReference type="EMBL" id="CAI5793921.1"/>
    </source>
</evidence>
<feature type="region of interest" description="Disordered" evidence="9">
    <location>
        <begin position="179"/>
        <end position="258"/>
    </location>
</feature>
<keyword evidence="12" id="KW-1185">Reference proteome</keyword>
<evidence type="ECO:0000256" key="1">
    <source>
        <dbReference type="ARBA" id="ARBA00004123"/>
    </source>
</evidence>
<dbReference type="GO" id="GO:0005634">
    <property type="term" value="C:nucleus"/>
    <property type="evidence" value="ECO:0007669"/>
    <property type="project" value="UniProtKB-SubCell"/>
</dbReference>
<proteinExistence type="inferred from homology"/>
<evidence type="ECO:0000256" key="7">
    <source>
        <dbReference type="ARBA" id="ARBA00023242"/>
    </source>
</evidence>
<keyword evidence="7" id="KW-0539">Nucleus</keyword>
<dbReference type="EMBL" id="OX395140">
    <property type="protein sequence ID" value="CAI5793921.1"/>
    <property type="molecule type" value="Genomic_DNA"/>
</dbReference>
<dbReference type="Pfam" id="PF00447">
    <property type="entry name" value="HSF_DNA-bind"/>
    <property type="match status" value="1"/>
</dbReference>
<dbReference type="PANTHER" id="PTHR10015">
    <property type="entry name" value="HEAT SHOCK TRANSCRIPTION FACTOR"/>
    <property type="match status" value="1"/>
</dbReference>
<dbReference type="PROSITE" id="PS00434">
    <property type="entry name" value="HSF_DOMAIN"/>
    <property type="match status" value="1"/>
</dbReference>
<feature type="compositionally biased region" description="Basic and acidic residues" evidence="9">
    <location>
        <begin position="179"/>
        <end position="197"/>
    </location>
</feature>
<evidence type="ECO:0000256" key="5">
    <source>
        <dbReference type="ARBA" id="ARBA00023125"/>
    </source>
</evidence>
<sequence>MEPGELWQHSIAPPPTPSQSQDGQKICILDEQRFASQLLPKYFKHNNLSSFVRQLNLYGFKKVISMRNETTVTFNNSPMEYQHPQFNKGKPELLASIQRKVYTRKEPAASSEKDQQAMLAEFRAMREQQDGISTKLDTVTRDTTSVLEGVGSLQQKEDQQQDVLSQILQIIMNCMSETGRQDVQRKRPWNDASEAPRPKNSRPQAHSAMKDRETAAVPGHSADHRNLIVTRNNMEGEAGGAAGANNGQAVVREPHGTGEEGQDFLNLLISNTVKIDTELSEEEQNNISEILSQNFVPKIQDQNVDSAGTLDYSLENISGRGFFTDWQRDVGQCSEMTGETVATGMNEQEAPMNDLLLTQNHVNPMLGEPPTFKMEYDSSIPLEASVDIIPPVHFSDEALEECLGQVDGAPTLLLLDQPVFFENV</sequence>
<dbReference type="PRINTS" id="PR00056">
    <property type="entry name" value="HSFDOMAIN"/>
</dbReference>
<dbReference type="GO" id="GO:0003700">
    <property type="term" value="F:DNA-binding transcription factor activity"/>
    <property type="evidence" value="ECO:0007669"/>
    <property type="project" value="InterPro"/>
</dbReference>
<dbReference type="InterPro" id="IPR000232">
    <property type="entry name" value="HSF_DNA-bd"/>
</dbReference>
<dbReference type="InterPro" id="IPR036388">
    <property type="entry name" value="WH-like_DNA-bd_sf"/>
</dbReference>
<name>A0AA35LDG9_9SAUR</name>
<keyword evidence="5" id="KW-0238">DNA-binding</keyword>
<evidence type="ECO:0000256" key="8">
    <source>
        <dbReference type="RuleBase" id="RU004020"/>
    </source>
</evidence>
<dbReference type="Proteomes" id="UP001178461">
    <property type="component" value="Chromosome Z"/>
</dbReference>
<evidence type="ECO:0000313" key="12">
    <source>
        <dbReference type="Proteomes" id="UP001178461"/>
    </source>
</evidence>
<dbReference type="AlphaFoldDB" id="A0AA35LDG9"/>
<comment type="subcellular location">
    <subcellularLocation>
        <location evidence="1">Nucleus</location>
    </subcellularLocation>
</comment>
<keyword evidence="4" id="KW-0346">Stress response</keyword>